<dbReference type="InterPro" id="IPR023695">
    <property type="entry name" value="Thiosulf_sulfurTrfase"/>
</dbReference>
<evidence type="ECO:0000256" key="2">
    <source>
        <dbReference type="ARBA" id="ARBA00022679"/>
    </source>
</evidence>
<evidence type="ECO:0000259" key="4">
    <source>
        <dbReference type="PROSITE" id="PS50206"/>
    </source>
</evidence>
<organism evidence="5 6">
    <name type="scientific">Thiopseudomonas denitrificans</name>
    <dbReference type="NCBI Taxonomy" id="1501432"/>
    <lineage>
        <taxon>Bacteria</taxon>
        <taxon>Pseudomonadati</taxon>
        <taxon>Pseudomonadota</taxon>
        <taxon>Gammaproteobacteria</taxon>
        <taxon>Pseudomonadales</taxon>
        <taxon>Pseudomonadaceae</taxon>
        <taxon>Thiopseudomonas</taxon>
    </lineage>
</organism>
<sequence length="106" mass="11624">MESFGYLSVEETADLMDEDAVIVDVRDPDSFAQGHMPGALHLDNHSVAAFIQQADMDTPTVVVCYHGHASQSAAAYLHSQGFERVYSMNGGFTEWAAKYPDLVKRG</sequence>
<dbReference type="EMBL" id="SNYK01000016">
    <property type="protein sequence ID" value="TDQ35375.1"/>
    <property type="molecule type" value="Genomic_DNA"/>
</dbReference>
<dbReference type="InterPro" id="IPR050229">
    <property type="entry name" value="GlpE_sulfurtransferase"/>
</dbReference>
<evidence type="ECO:0000313" key="5">
    <source>
        <dbReference type="EMBL" id="TDQ35375.1"/>
    </source>
</evidence>
<keyword evidence="1 3" id="KW-0963">Cytoplasm</keyword>
<dbReference type="OrthoDB" id="9811849at2"/>
<dbReference type="Gene3D" id="3.40.250.10">
    <property type="entry name" value="Rhodanese-like domain"/>
    <property type="match status" value="1"/>
</dbReference>
<dbReference type="AlphaFoldDB" id="A0A4R6TYS1"/>
<dbReference type="PANTHER" id="PTHR43031:SF6">
    <property type="entry name" value="THIOSULFATE SULFURTRANSFERASE GLPE"/>
    <property type="match status" value="1"/>
</dbReference>
<dbReference type="SUPFAM" id="SSF52821">
    <property type="entry name" value="Rhodanese/Cell cycle control phosphatase"/>
    <property type="match status" value="1"/>
</dbReference>
<feature type="active site" description="Cysteine persulfide intermediate" evidence="3">
    <location>
        <position position="64"/>
    </location>
</feature>
<dbReference type="GO" id="GO:0005737">
    <property type="term" value="C:cytoplasm"/>
    <property type="evidence" value="ECO:0007669"/>
    <property type="project" value="UniProtKB-SubCell"/>
</dbReference>
<feature type="domain" description="Rhodanese" evidence="4">
    <location>
        <begin position="16"/>
        <end position="104"/>
    </location>
</feature>
<comment type="function">
    <text evidence="3">Transferase that catalyzes the transfer of sulfur from thiosulfate to thiophilic acceptors such as cyanide or dithiols. May function in a CysM-independent thiosulfate assimilation pathway by catalyzing the conversion of thiosulfate to sulfite, which can then be used for L-cysteine biosynthesis.</text>
</comment>
<dbReference type="Proteomes" id="UP000294575">
    <property type="component" value="Unassembled WGS sequence"/>
</dbReference>
<gene>
    <name evidence="3" type="primary">glpE</name>
    <name evidence="5" type="ORF">DFQ45_11665</name>
</gene>
<dbReference type="InterPro" id="IPR036873">
    <property type="entry name" value="Rhodanese-like_dom_sf"/>
</dbReference>
<dbReference type="EC" id="2.8.1.1" evidence="3"/>
<dbReference type="SMART" id="SM00450">
    <property type="entry name" value="RHOD"/>
    <property type="match status" value="1"/>
</dbReference>
<accession>A0A4R6TYS1</accession>
<dbReference type="GO" id="GO:0103041">
    <property type="term" value="F:thiosulfate-thioredoxin sulfurtransferase activity"/>
    <property type="evidence" value="ECO:0007669"/>
    <property type="project" value="RHEA"/>
</dbReference>
<dbReference type="PANTHER" id="PTHR43031">
    <property type="entry name" value="FAD-DEPENDENT OXIDOREDUCTASE"/>
    <property type="match status" value="1"/>
</dbReference>
<evidence type="ECO:0000313" key="6">
    <source>
        <dbReference type="Proteomes" id="UP000294575"/>
    </source>
</evidence>
<comment type="subcellular location">
    <subcellularLocation>
        <location evidence="3">Cytoplasm</location>
    </subcellularLocation>
</comment>
<dbReference type="GO" id="GO:0004792">
    <property type="term" value="F:thiosulfate-cyanide sulfurtransferase activity"/>
    <property type="evidence" value="ECO:0007669"/>
    <property type="project" value="UniProtKB-UniRule"/>
</dbReference>
<evidence type="ECO:0000256" key="3">
    <source>
        <dbReference type="HAMAP-Rule" id="MF_01009"/>
    </source>
</evidence>
<dbReference type="InterPro" id="IPR001763">
    <property type="entry name" value="Rhodanese-like_dom"/>
</dbReference>
<keyword evidence="6" id="KW-1185">Reference proteome</keyword>
<evidence type="ECO:0000256" key="1">
    <source>
        <dbReference type="ARBA" id="ARBA00022490"/>
    </source>
</evidence>
<comment type="catalytic activity">
    <reaction evidence="3">
        <text>thiosulfate + [thioredoxin]-dithiol = [thioredoxin]-disulfide + hydrogen sulfide + sulfite + 2 H(+)</text>
        <dbReference type="Rhea" id="RHEA:83859"/>
        <dbReference type="Rhea" id="RHEA-COMP:10698"/>
        <dbReference type="Rhea" id="RHEA-COMP:10700"/>
        <dbReference type="ChEBI" id="CHEBI:15378"/>
        <dbReference type="ChEBI" id="CHEBI:17359"/>
        <dbReference type="ChEBI" id="CHEBI:29919"/>
        <dbReference type="ChEBI" id="CHEBI:29950"/>
        <dbReference type="ChEBI" id="CHEBI:33542"/>
        <dbReference type="ChEBI" id="CHEBI:50058"/>
    </reaction>
</comment>
<dbReference type="NCBIfam" id="NF001195">
    <property type="entry name" value="PRK00162.1"/>
    <property type="match status" value="1"/>
</dbReference>
<proteinExistence type="inferred from homology"/>
<comment type="similarity">
    <text evidence="3">Belongs to the GlpE family.</text>
</comment>
<name>A0A4R6TYS1_9GAMM</name>
<dbReference type="RefSeq" id="WP_101495622.1">
    <property type="nucleotide sequence ID" value="NZ_LNJZ01000002.1"/>
</dbReference>
<keyword evidence="2 3" id="KW-0808">Transferase</keyword>
<dbReference type="CDD" id="cd01444">
    <property type="entry name" value="GlpE_ST"/>
    <property type="match status" value="1"/>
</dbReference>
<dbReference type="HAMAP" id="MF_01009">
    <property type="entry name" value="Thiosulf_sulfurtr"/>
    <property type="match status" value="1"/>
</dbReference>
<comment type="caution">
    <text evidence="5">The sequence shown here is derived from an EMBL/GenBank/DDBJ whole genome shotgun (WGS) entry which is preliminary data.</text>
</comment>
<reference evidence="5 6" key="1">
    <citation type="submission" date="2019-03" db="EMBL/GenBank/DDBJ databases">
        <title>Genomic Encyclopedia of Type Strains, Phase IV (KMG-IV): sequencing the most valuable type-strain genomes for metagenomic binning, comparative biology and taxonomic classification.</title>
        <authorList>
            <person name="Goeker M."/>
        </authorList>
    </citation>
    <scope>NUCLEOTIDE SEQUENCE [LARGE SCALE GENOMIC DNA]</scope>
    <source>
        <strain evidence="5 6">DSM 28679</strain>
    </source>
</reference>
<protein>
    <recommendedName>
        <fullName evidence="3">Thiosulfate sulfurtransferase GlpE</fullName>
        <ecNumber evidence="3">2.8.1.1</ecNumber>
    </recommendedName>
</protein>
<dbReference type="PROSITE" id="PS50206">
    <property type="entry name" value="RHODANESE_3"/>
    <property type="match status" value="1"/>
</dbReference>
<comment type="catalytic activity">
    <reaction evidence="3">
        <text>thiosulfate + hydrogen cyanide = thiocyanate + sulfite + 2 H(+)</text>
        <dbReference type="Rhea" id="RHEA:16881"/>
        <dbReference type="ChEBI" id="CHEBI:15378"/>
        <dbReference type="ChEBI" id="CHEBI:17359"/>
        <dbReference type="ChEBI" id="CHEBI:18022"/>
        <dbReference type="ChEBI" id="CHEBI:18407"/>
        <dbReference type="ChEBI" id="CHEBI:33542"/>
        <dbReference type="EC" id="2.8.1.1"/>
    </reaction>
</comment>
<dbReference type="Pfam" id="PF00581">
    <property type="entry name" value="Rhodanese"/>
    <property type="match status" value="1"/>
</dbReference>